<dbReference type="GO" id="GO:0043856">
    <property type="term" value="F:anti-sigma factor antagonist activity"/>
    <property type="evidence" value="ECO:0007669"/>
    <property type="project" value="InterPro"/>
</dbReference>
<gene>
    <name evidence="4" type="ORF">HLVA_07180</name>
</gene>
<comment type="similarity">
    <text evidence="1 2">Belongs to the anti-sigma-factor antagonist family.</text>
</comment>
<dbReference type="InterPro" id="IPR036513">
    <property type="entry name" value="STAS_dom_sf"/>
</dbReference>
<dbReference type="KEGG" id="haby:HLVA_07180"/>
<evidence type="ECO:0000256" key="1">
    <source>
        <dbReference type="ARBA" id="ARBA00009013"/>
    </source>
</evidence>
<organism evidence="4 5">
    <name type="scientific">Haliovirga abyssi</name>
    <dbReference type="NCBI Taxonomy" id="2996794"/>
    <lineage>
        <taxon>Bacteria</taxon>
        <taxon>Fusobacteriati</taxon>
        <taxon>Fusobacteriota</taxon>
        <taxon>Fusobacteriia</taxon>
        <taxon>Fusobacteriales</taxon>
        <taxon>Haliovirgaceae</taxon>
        <taxon>Haliovirga</taxon>
    </lineage>
</organism>
<dbReference type="RefSeq" id="WP_307905084.1">
    <property type="nucleotide sequence ID" value="NZ_AP027059.1"/>
</dbReference>
<name>A0AAU9D2D2_9FUSO</name>
<dbReference type="InterPro" id="IPR003658">
    <property type="entry name" value="Anti-sigma_ant"/>
</dbReference>
<accession>A0AAU9D2D2</accession>
<dbReference type="Proteomes" id="UP001321582">
    <property type="component" value="Chromosome"/>
</dbReference>
<dbReference type="AlphaFoldDB" id="A0AAU9D2D2"/>
<dbReference type="NCBIfam" id="TIGR00377">
    <property type="entry name" value="ant_ant_sig"/>
    <property type="match status" value="1"/>
</dbReference>
<dbReference type="EMBL" id="AP027059">
    <property type="protein sequence ID" value="BDU50149.1"/>
    <property type="molecule type" value="Genomic_DNA"/>
</dbReference>
<reference evidence="4 5" key="1">
    <citation type="submission" date="2022-11" db="EMBL/GenBank/DDBJ databases">
        <title>Haliovirga abyssi gen. nov., sp. nov., a mesophilic fermentative bacterium isolated from the Iheya North hydrothermal field and the proposal of Haliovirgaceae fam. nov.</title>
        <authorList>
            <person name="Miyazaki U."/>
            <person name="Tame A."/>
            <person name="Miyazaki J."/>
            <person name="Takai K."/>
            <person name="Sawayama S."/>
            <person name="Kitajima M."/>
            <person name="Okamoto A."/>
            <person name="Nakagawa S."/>
        </authorList>
    </citation>
    <scope>NUCLEOTIDE SEQUENCE [LARGE SCALE GENOMIC DNA]</scope>
    <source>
        <strain evidence="4 5">IC12</strain>
    </source>
</reference>
<dbReference type="Pfam" id="PF01740">
    <property type="entry name" value="STAS"/>
    <property type="match status" value="1"/>
</dbReference>
<dbReference type="CDD" id="cd07043">
    <property type="entry name" value="STAS_anti-anti-sigma_factors"/>
    <property type="match status" value="1"/>
</dbReference>
<dbReference type="Gene3D" id="3.30.750.24">
    <property type="entry name" value="STAS domain"/>
    <property type="match status" value="1"/>
</dbReference>
<protein>
    <recommendedName>
        <fullName evidence="2">Anti-sigma factor antagonist</fullName>
    </recommendedName>
</protein>
<proteinExistence type="inferred from homology"/>
<dbReference type="InterPro" id="IPR002645">
    <property type="entry name" value="STAS_dom"/>
</dbReference>
<dbReference type="SUPFAM" id="SSF52091">
    <property type="entry name" value="SpoIIaa-like"/>
    <property type="match status" value="1"/>
</dbReference>
<dbReference type="PROSITE" id="PS50801">
    <property type="entry name" value="STAS"/>
    <property type="match status" value="1"/>
</dbReference>
<dbReference type="PANTHER" id="PTHR33495">
    <property type="entry name" value="ANTI-SIGMA FACTOR ANTAGONIST TM_1081-RELATED-RELATED"/>
    <property type="match status" value="1"/>
</dbReference>
<keyword evidence="5" id="KW-1185">Reference proteome</keyword>
<evidence type="ECO:0000313" key="5">
    <source>
        <dbReference type="Proteomes" id="UP001321582"/>
    </source>
</evidence>
<evidence type="ECO:0000256" key="2">
    <source>
        <dbReference type="RuleBase" id="RU003749"/>
    </source>
</evidence>
<feature type="domain" description="STAS" evidence="3">
    <location>
        <begin position="1"/>
        <end position="103"/>
    </location>
</feature>
<evidence type="ECO:0000313" key="4">
    <source>
        <dbReference type="EMBL" id="BDU50149.1"/>
    </source>
</evidence>
<sequence length="103" mass="11940">MLEKEIVNNRVIVSIDMDFTIQEARELKREMKIWEAEDIINVVLDMSRVKYIDSSAIGVLVTLLKYTKKQNGSLKLYSVGDDVMRILKLVNLVSFFDITDKLE</sequence>
<evidence type="ECO:0000259" key="3">
    <source>
        <dbReference type="PROSITE" id="PS50801"/>
    </source>
</evidence>